<dbReference type="InterPro" id="IPR025363">
    <property type="entry name" value="DUF4267"/>
</dbReference>
<accession>A0A084B5H7</accession>
<reference evidence="1 2" key="1">
    <citation type="journal article" date="2014" name="BMC Genomics">
        <title>Comparative genome sequencing reveals chemotype-specific gene clusters in the toxigenic black mold Stachybotrys.</title>
        <authorList>
            <person name="Semeiks J."/>
            <person name="Borek D."/>
            <person name="Otwinowski Z."/>
            <person name="Grishin N.V."/>
        </authorList>
    </citation>
    <scope>NUCLEOTIDE SEQUENCE [LARGE SCALE GENOMIC DNA]</scope>
    <source>
        <strain evidence="2">CBS 109288 / IBT 7711</strain>
    </source>
</reference>
<organism evidence="1 2">
    <name type="scientific">Stachybotrys chartarum (strain CBS 109288 / IBT 7711)</name>
    <name type="common">Toxic black mold</name>
    <name type="synonym">Stilbospora chartarum</name>
    <dbReference type="NCBI Taxonomy" id="1280523"/>
    <lineage>
        <taxon>Eukaryota</taxon>
        <taxon>Fungi</taxon>
        <taxon>Dikarya</taxon>
        <taxon>Ascomycota</taxon>
        <taxon>Pezizomycotina</taxon>
        <taxon>Sordariomycetes</taxon>
        <taxon>Hypocreomycetidae</taxon>
        <taxon>Hypocreales</taxon>
        <taxon>Stachybotryaceae</taxon>
        <taxon>Stachybotrys</taxon>
    </lineage>
</organism>
<dbReference type="AlphaFoldDB" id="A0A084B5H7"/>
<gene>
    <name evidence="1" type="ORF">S7711_04397</name>
</gene>
<evidence type="ECO:0000313" key="2">
    <source>
        <dbReference type="Proteomes" id="UP000028045"/>
    </source>
</evidence>
<keyword evidence="2" id="KW-1185">Reference proteome</keyword>
<evidence type="ECO:0000313" key="1">
    <source>
        <dbReference type="EMBL" id="KEY72806.1"/>
    </source>
</evidence>
<protein>
    <submittedName>
        <fullName evidence="1">Uncharacterized protein</fullName>
    </submittedName>
</protein>
<dbReference type="EMBL" id="KL648012">
    <property type="protein sequence ID" value="KEY72806.1"/>
    <property type="molecule type" value="Genomic_DNA"/>
</dbReference>
<dbReference type="OrthoDB" id="2989864at2759"/>
<sequence length="136" mass="15179">MFSLYHLPAVYFAFSHTGGPLMNPKKAMILYGLPPWIADAPEASAAWNAGKGRTTVLGILMHIFYWTGQYDACDTMLMGVAWLGINDFFVCRDYGDKHWAWTRLVGSFAFAGFGFFGLTQGRHEPGIGIYPNWTSV</sequence>
<dbReference type="Proteomes" id="UP000028045">
    <property type="component" value="Unassembled WGS sequence"/>
</dbReference>
<dbReference type="HOGENOM" id="CLU_125080_0_0_1"/>
<proteinExistence type="predicted"/>
<dbReference type="Pfam" id="PF14087">
    <property type="entry name" value="DUF4267"/>
    <property type="match status" value="1"/>
</dbReference>
<name>A0A084B5H7_STACB</name>